<evidence type="ECO:0000256" key="1">
    <source>
        <dbReference type="SAM" id="MobiDB-lite"/>
    </source>
</evidence>
<evidence type="ECO:0008006" key="4">
    <source>
        <dbReference type="Google" id="ProtNLM"/>
    </source>
</evidence>
<proteinExistence type="predicted"/>
<feature type="compositionally biased region" description="Low complexity" evidence="1">
    <location>
        <begin position="180"/>
        <end position="204"/>
    </location>
</feature>
<protein>
    <recommendedName>
        <fullName evidence="4">Primase</fullName>
    </recommendedName>
</protein>
<dbReference type="EMBL" id="JBHUOF010000021">
    <property type="protein sequence ID" value="MFD2800741.1"/>
    <property type="molecule type" value="Genomic_DNA"/>
</dbReference>
<sequence length="216" mass="22957">MKGGAQVGAAVAAGYLLGRTRKMRLALMIAAAGATGKLGTSPRELLQQGAKRLAESPELTKITESIRGELLDAAKTAAVTAASSRLDSLNQRLQDQTGAGKSGGDEKESEGDEDYLDVEPEDEQSEDSQTGEDTGGSDDTEESEQAASSSNDSEDSDDSEDTDEEPEEEPEPPRRRRAAQTRSARSTSTRSASRSRSGRTPARGSEGRAPVRRTRR</sequence>
<gene>
    <name evidence="2" type="ORF">ACFS2C_15205</name>
</gene>
<feature type="compositionally biased region" description="Acidic residues" evidence="1">
    <location>
        <begin position="152"/>
        <end position="170"/>
    </location>
</feature>
<accession>A0ABW5WEG7</accession>
<dbReference type="RefSeq" id="WP_377390468.1">
    <property type="nucleotide sequence ID" value="NZ_JBHSAN010000024.1"/>
</dbReference>
<evidence type="ECO:0000313" key="3">
    <source>
        <dbReference type="Proteomes" id="UP001597478"/>
    </source>
</evidence>
<feature type="region of interest" description="Disordered" evidence="1">
    <location>
        <begin position="81"/>
        <end position="216"/>
    </location>
</feature>
<comment type="caution">
    <text evidence="2">The sequence shown here is derived from an EMBL/GenBank/DDBJ whole genome shotgun (WGS) entry which is preliminary data.</text>
</comment>
<reference evidence="3" key="1">
    <citation type="journal article" date="2019" name="Int. J. Syst. Evol. Microbiol.">
        <title>The Global Catalogue of Microorganisms (GCM) 10K type strain sequencing project: providing services to taxonomists for standard genome sequencing and annotation.</title>
        <authorList>
            <consortium name="The Broad Institute Genomics Platform"/>
            <consortium name="The Broad Institute Genome Sequencing Center for Infectious Disease"/>
            <person name="Wu L."/>
            <person name="Ma J."/>
        </authorList>
    </citation>
    <scope>NUCLEOTIDE SEQUENCE [LARGE SCALE GENOMIC DNA]</scope>
    <source>
        <strain evidence="3">IBRC-M 10906</strain>
    </source>
</reference>
<dbReference type="Proteomes" id="UP001597478">
    <property type="component" value="Unassembled WGS sequence"/>
</dbReference>
<name>A0ABW5WEG7_9PSEU</name>
<feature type="compositionally biased region" description="Acidic residues" evidence="1">
    <location>
        <begin position="107"/>
        <end position="144"/>
    </location>
</feature>
<keyword evidence="3" id="KW-1185">Reference proteome</keyword>
<evidence type="ECO:0000313" key="2">
    <source>
        <dbReference type="EMBL" id="MFD2800741.1"/>
    </source>
</evidence>
<organism evidence="2 3">
    <name type="scientific">Prauserella oleivorans</name>
    <dbReference type="NCBI Taxonomy" id="1478153"/>
    <lineage>
        <taxon>Bacteria</taxon>
        <taxon>Bacillati</taxon>
        <taxon>Actinomycetota</taxon>
        <taxon>Actinomycetes</taxon>
        <taxon>Pseudonocardiales</taxon>
        <taxon>Pseudonocardiaceae</taxon>
        <taxon>Prauserella</taxon>
    </lineage>
</organism>
<feature type="compositionally biased region" description="Polar residues" evidence="1">
    <location>
        <begin position="83"/>
        <end position="99"/>
    </location>
</feature>